<feature type="transmembrane region" description="Helical" evidence="1">
    <location>
        <begin position="6"/>
        <end position="26"/>
    </location>
</feature>
<accession>A0ABR2NFI7</accession>
<comment type="caution">
    <text evidence="2">The sequence shown here is derived from an EMBL/GenBank/DDBJ whole genome shotgun (WGS) entry which is preliminary data.</text>
</comment>
<proteinExistence type="predicted"/>
<keyword evidence="1" id="KW-0812">Transmembrane</keyword>
<dbReference type="Proteomes" id="UP001396334">
    <property type="component" value="Unassembled WGS sequence"/>
</dbReference>
<gene>
    <name evidence="2" type="ORF">V6N11_024387</name>
</gene>
<keyword evidence="1" id="KW-0472">Membrane</keyword>
<dbReference type="EMBL" id="JBBPBN010000157">
    <property type="protein sequence ID" value="KAK8974745.1"/>
    <property type="molecule type" value="Genomic_DNA"/>
</dbReference>
<reference evidence="2 3" key="1">
    <citation type="journal article" date="2024" name="G3 (Bethesda)">
        <title>Genome assembly of Hibiscus sabdariffa L. provides insights into metabolisms of medicinal natural products.</title>
        <authorList>
            <person name="Kim T."/>
        </authorList>
    </citation>
    <scope>NUCLEOTIDE SEQUENCE [LARGE SCALE GENOMIC DNA]</scope>
    <source>
        <strain evidence="2">TK-2024</strain>
        <tissue evidence="2">Old leaves</tissue>
    </source>
</reference>
<organism evidence="2 3">
    <name type="scientific">Hibiscus sabdariffa</name>
    <name type="common">roselle</name>
    <dbReference type="NCBI Taxonomy" id="183260"/>
    <lineage>
        <taxon>Eukaryota</taxon>
        <taxon>Viridiplantae</taxon>
        <taxon>Streptophyta</taxon>
        <taxon>Embryophyta</taxon>
        <taxon>Tracheophyta</taxon>
        <taxon>Spermatophyta</taxon>
        <taxon>Magnoliopsida</taxon>
        <taxon>eudicotyledons</taxon>
        <taxon>Gunneridae</taxon>
        <taxon>Pentapetalae</taxon>
        <taxon>rosids</taxon>
        <taxon>malvids</taxon>
        <taxon>Malvales</taxon>
        <taxon>Malvaceae</taxon>
        <taxon>Malvoideae</taxon>
        <taxon>Hibiscus</taxon>
    </lineage>
</organism>
<evidence type="ECO:0000256" key="1">
    <source>
        <dbReference type="SAM" id="Phobius"/>
    </source>
</evidence>
<sequence length="74" mass="8741">MRSLSFSYIKFIAMLILILFQCLIFGNGNDFRPLSKIAIHKAIYASVQEMEFEQEVELERGKLWRMTILVKKWG</sequence>
<name>A0ABR2NFI7_9ROSI</name>
<keyword evidence="3" id="KW-1185">Reference proteome</keyword>
<evidence type="ECO:0000313" key="3">
    <source>
        <dbReference type="Proteomes" id="UP001396334"/>
    </source>
</evidence>
<keyword evidence="1" id="KW-1133">Transmembrane helix</keyword>
<protein>
    <submittedName>
        <fullName evidence="2">Uncharacterized protein</fullName>
    </submittedName>
</protein>
<evidence type="ECO:0000313" key="2">
    <source>
        <dbReference type="EMBL" id="KAK8974745.1"/>
    </source>
</evidence>